<accession>A0A5B8FZ82</accession>
<dbReference type="PANTHER" id="PTHR39189">
    <property type="entry name" value="UPF0173 METAL-DEPENDENT HYDROLASE YTKL"/>
    <property type="match status" value="1"/>
</dbReference>
<feature type="chain" id="PRO_5023122640" evidence="1">
    <location>
        <begin position="29"/>
        <end position="293"/>
    </location>
</feature>
<dbReference type="GO" id="GO:0016787">
    <property type="term" value="F:hydrolase activity"/>
    <property type="evidence" value="ECO:0007669"/>
    <property type="project" value="UniProtKB-KW"/>
</dbReference>
<dbReference type="PANTHER" id="PTHR39189:SF1">
    <property type="entry name" value="UPF0173 METAL-DEPENDENT HYDROLASE YTKL"/>
    <property type="match status" value="1"/>
</dbReference>
<feature type="signal peptide" evidence="1">
    <location>
        <begin position="1"/>
        <end position="28"/>
    </location>
</feature>
<reference evidence="2 3" key="1">
    <citation type="submission" date="2019-06" db="EMBL/GenBank/DDBJ databases">
        <title>Genome sequence of Rhodobacteraceae bacterium D4M1.</title>
        <authorList>
            <person name="Cao J."/>
        </authorList>
    </citation>
    <scope>NUCLEOTIDE SEQUENCE [LARGE SCALE GENOMIC DNA]</scope>
    <source>
        <strain evidence="2 3">D4M1</strain>
    </source>
</reference>
<keyword evidence="3" id="KW-1185">Reference proteome</keyword>
<dbReference type="OrthoDB" id="7343000at2"/>
<dbReference type="AlphaFoldDB" id="A0A5B8FZ82"/>
<dbReference type="Pfam" id="PF13483">
    <property type="entry name" value="Lactamase_B_3"/>
    <property type="match status" value="1"/>
</dbReference>
<protein>
    <submittedName>
        <fullName evidence="2">MBL fold metallo-hydrolase</fullName>
    </submittedName>
</protein>
<keyword evidence="2" id="KW-0378">Hydrolase</keyword>
<sequence length="293" mass="31735">MMIRLMSCIRTLVFTGLGALALAPGARAEPWTPSHCVALAQGVPGVSFARLVPGEGARLRDAAFADPLTPDRVRLHFLGHASFLIETEAGLRIVTDYTGHALSGVVPDVVTMNKAHSSHNTLSPDPAIPHVLRGWGEGPDLPADHYLELEDTIIRNVTTDIRSYAGRERDANSIFVFEVAGLCIGHLGHLHHEPSAAQYALMGRLDVVMAPVDGGYTMDLASMIRVLERVRARIVLPMHWFGPGNLERFLAGMPDDFAVRRPGTGELEVSLATLPREPTVIVLEPQPVFAAPD</sequence>
<evidence type="ECO:0000313" key="2">
    <source>
        <dbReference type="EMBL" id="QDL91922.1"/>
    </source>
</evidence>
<dbReference type="Proteomes" id="UP000305888">
    <property type="component" value="Chromosome"/>
</dbReference>
<evidence type="ECO:0000256" key="1">
    <source>
        <dbReference type="SAM" id="SignalP"/>
    </source>
</evidence>
<dbReference type="SUPFAM" id="SSF56281">
    <property type="entry name" value="Metallo-hydrolase/oxidoreductase"/>
    <property type="match status" value="1"/>
</dbReference>
<gene>
    <name evidence="2" type="ORF">FDP22_09125</name>
</gene>
<evidence type="ECO:0000313" key="3">
    <source>
        <dbReference type="Proteomes" id="UP000305888"/>
    </source>
</evidence>
<proteinExistence type="predicted"/>
<dbReference type="KEGG" id="ppru:FDP22_09125"/>
<dbReference type="Gene3D" id="3.60.15.10">
    <property type="entry name" value="Ribonuclease Z/Hydroxyacylglutathione hydrolase-like"/>
    <property type="match status" value="1"/>
</dbReference>
<name>A0A5B8FZ82_9RHOB</name>
<dbReference type="EMBL" id="CP040818">
    <property type="protein sequence ID" value="QDL91922.1"/>
    <property type="molecule type" value="Genomic_DNA"/>
</dbReference>
<keyword evidence="1" id="KW-0732">Signal</keyword>
<organism evidence="2 3">
    <name type="scientific">Paroceanicella profunda</name>
    <dbReference type="NCBI Taxonomy" id="2579971"/>
    <lineage>
        <taxon>Bacteria</taxon>
        <taxon>Pseudomonadati</taxon>
        <taxon>Pseudomonadota</taxon>
        <taxon>Alphaproteobacteria</taxon>
        <taxon>Rhodobacterales</taxon>
        <taxon>Paracoccaceae</taxon>
        <taxon>Paroceanicella</taxon>
    </lineage>
</organism>
<dbReference type="InterPro" id="IPR036866">
    <property type="entry name" value="RibonucZ/Hydroxyglut_hydro"/>
</dbReference>